<protein>
    <submittedName>
        <fullName evidence="3">Thioredoxin family protein</fullName>
    </submittedName>
</protein>
<dbReference type="PANTHER" id="PTHR36450">
    <property type="entry name" value="THIOREDOXIN"/>
    <property type="match status" value="1"/>
</dbReference>
<dbReference type="InterPro" id="IPR005243">
    <property type="entry name" value="THIRX-like_proc"/>
</dbReference>
<name>A0A4P7P1Q1_9GAMM</name>
<evidence type="ECO:0000313" key="3">
    <source>
        <dbReference type="EMBL" id="QBZ83909.1"/>
    </source>
</evidence>
<sequence length="193" mass="20331">MKGNLMVRMMTFMVLLSIGLAHIFNQVNLWELNWLWLAVFASAMGFQATFTGLCPSNLVGKLSKTGECCPAGSCSTTSQTEKAQKATSQAGCCGSDSSAKNSANDCCGSQSGVEIKVLGTGCASCDNAVKLIQSVADQKKIAVQIVKVEDVSEIASYGVMSTPAIVIHEEVIHSGSIPSQDKVAEWLDELASS</sequence>
<dbReference type="InterPro" id="IPR012336">
    <property type="entry name" value="Thioredoxin-like_fold"/>
</dbReference>
<dbReference type="PANTHER" id="PTHR36450:SF1">
    <property type="entry name" value="THIOREDOXIN"/>
    <property type="match status" value="1"/>
</dbReference>
<dbReference type="RefSeq" id="WP_135796491.1">
    <property type="nucleotide sequence ID" value="NZ_CP032096.1"/>
</dbReference>
<feature type="domain" description="Thioredoxin-like fold" evidence="2">
    <location>
        <begin position="114"/>
        <end position="187"/>
    </location>
</feature>
<evidence type="ECO:0000256" key="1">
    <source>
        <dbReference type="SAM" id="Phobius"/>
    </source>
</evidence>
<evidence type="ECO:0000259" key="2">
    <source>
        <dbReference type="Pfam" id="PF13192"/>
    </source>
</evidence>
<dbReference type="Gene3D" id="3.40.30.10">
    <property type="entry name" value="Glutaredoxin"/>
    <property type="match status" value="1"/>
</dbReference>
<feature type="transmembrane region" description="Helical" evidence="1">
    <location>
        <begin position="33"/>
        <end position="54"/>
    </location>
</feature>
<dbReference type="Proteomes" id="UP000296201">
    <property type="component" value="Chromosome"/>
</dbReference>
<dbReference type="EMBL" id="CP032096">
    <property type="protein sequence ID" value="QBZ83909.1"/>
    <property type="molecule type" value="Genomic_DNA"/>
</dbReference>
<dbReference type="OrthoDB" id="9800630at2"/>
<dbReference type="NCBIfam" id="TIGR00412">
    <property type="entry name" value="redox_disulf_2"/>
    <property type="match status" value="1"/>
</dbReference>
<gene>
    <name evidence="3" type="ORF">GHNINEIG_01978</name>
</gene>
<organism evidence="3 4">
    <name type="scientific">Hydrogenovibrio crunogenus</name>
    <dbReference type="NCBI Taxonomy" id="39765"/>
    <lineage>
        <taxon>Bacteria</taxon>
        <taxon>Pseudomonadati</taxon>
        <taxon>Pseudomonadota</taxon>
        <taxon>Gammaproteobacteria</taxon>
        <taxon>Thiotrichales</taxon>
        <taxon>Piscirickettsiaceae</taxon>
        <taxon>Hydrogenovibrio</taxon>
    </lineage>
</organism>
<keyword evidence="1" id="KW-0812">Transmembrane</keyword>
<dbReference type="InterPro" id="IPR036249">
    <property type="entry name" value="Thioredoxin-like_sf"/>
</dbReference>
<proteinExistence type="predicted"/>
<dbReference type="Pfam" id="PF13192">
    <property type="entry name" value="Thioredoxin_3"/>
    <property type="match status" value="1"/>
</dbReference>
<dbReference type="SUPFAM" id="SSF52833">
    <property type="entry name" value="Thioredoxin-like"/>
    <property type="match status" value="1"/>
</dbReference>
<dbReference type="AlphaFoldDB" id="A0A4P7P1Q1"/>
<evidence type="ECO:0000313" key="4">
    <source>
        <dbReference type="Proteomes" id="UP000296201"/>
    </source>
</evidence>
<reference evidence="3 4" key="1">
    <citation type="submission" date="2018-08" db="EMBL/GenBank/DDBJ databases">
        <title>Horizontal acquisition of hydrogen conversion ability and other habitat adaptations in Hydrogenovibrio crunogenus strains.</title>
        <authorList>
            <person name="Gonnella G."/>
            <person name="Adam N."/>
            <person name="Perner M."/>
        </authorList>
    </citation>
    <scope>NUCLEOTIDE SEQUENCE [LARGE SCALE GENOMIC DNA]</scope>
    <source>
        <strain evidence="3 4">SP-41</strain>
    </source>
</reference>
<keyword evidence="1" id="KW-0472">Membrane</keyword>
<accession>A0A4P7P1Q1</accession>
<keyword evidence="1" id="KW-1133">Transmembrane helix</keyword>
<keyword evidence="4" id="KW-1185">Reference proteome</keyword>